<dbReference type="PANTHER" id="PTHR30605:SF0">
    <property type="entry name" value="ANHYDRO-N-ACETYLMURAMIC ACID KINASE"/>
    <property type="match status" value="1"/>
</dbReference>
<dbReference type="Proteomes" id="UP000816034">
    <property type="component" value="Unassembled WGS sequence"/>
</dbReference>
<dbReference type="GO" id="GO:0006040">
    <property type="term" value="P:amino sugar metabolic process"/>
    <property type="evidence" value="ECO:0007669"/>
    <property type="project" value="InterPro"/>
</dbReference>
<comment type="caution">
    <text evidence="1">The sequence shown here is derived from an EMBL/GenBank/DDBJ whole genome shotgun (WGS) entry which is preliminary data.</text>
</comment>
<dbReference type="Gene3D" id="3.30.420.40">
    <property type="match status" value="2"/>
</dbReference>
<dbReference type="GeneID" id="68101582"/>
<dbReference type="EMBL" id="PYSW02000037">
    <property type="protein sequence ID" value="KAG2377612.1"/>
    <property type="molecule type" value="Genomic_DNA"/>
</dbReference>
<dbReference type="GO" id="GO:0005524">
    <property type="term" value="F:ATP binding"/>
    <property type="evidence" value="ECO:0007669"/>
    <property type="project" value="InterPro"/>
</dbReference>
<evidence type="ECO:0008006" key="3">
    <source>
        <dbReference type="Google" id="ProtNLM"/>
    </source>
</evidence>
<organism evidence="1 2">
    <name type="scientific">Naegleria lovaniensis</name>
    <name type="common">Amoeba</name>
    <dbReference type="NCBI Taxonomy" id="51637"/>
    <lineage>
        <taxon>Eukaryota</taxon>
        <taxon>Discoba</taxon>
        <taxon>Heterolobosea</taxon>
        <taxon>Tetramitia</taxon>
        <taxon>Eutetramitia</taxon>
        <taxon>Vahlkampfiidae</taxon>
        <taxon>Naegleria</taxon>
    </lineage>
</organism>
<dbReference type="PANTHER" id="PTHR30605">
    <property type="entry name" value="ANHYDRO-N-ACETYLMURAMIC ACID KINASE"/>
    <property type="match status" value="1"/>
</dbReference>
<name>A0AA88GHS4_NAELO</name>
<gene>
    <name evidence="1" type="ORF">C9374_009128</name>
</gene>
<dbReference type="Pfam" id="PF03702">
    <property type="entry name" value="AnmK"/>
    <property type="match status" value="2"/>
</dbReference>
<dbReference type="InterPro" id="IPR043129">
    <property type="entry name" value="ATPase_NBD"/>
</dbReference>
<reference evidence="1 2" key="1">
    <citation type="journal article" date="2018" name="BMC Genomics">
        <title>The genome of Naegleria lovaniensis, the basis for a comparative approach to unravel pathogenicity factors of the human pathogenic amoeba N. fowleri.</title>
        <authorList>
            <person name="Liechti N."/>
            <person name="Schurch N."/>
            <person name="Bruggmann R."/>
            <person name="Wittwer M."/>
        </authorList>
    </citation>
    <scope>NUCLEOTIDE SEQUENCE [LARGE SCALE GENOMIC DNA]</scope>
    <source>
        <strain evidence="1 2">ATCC 30569</strain>
    </source>
</reference>
<proteinExistence type="predicted"/>
<protein>
    <recommendedName>
        <fullName evidence="3">Anhydro-N-acetylmuramic acid kinase</fullName>
    </recommendedName>
</protein>
<dbReference type="RefSeq" id="XP_044544874.1">
    <property type="nucleotide sequence ID" value="XM_044699281.1"/>
</dbReference>
<sequence length="448" mass="49344">MLVVGVNSGTSVDSIDVAICKVSDHEQNFTTQISEHIIPIPRLQLIAFGSIPWESHVRQRIFHLMRSQQLSAKDFCEMNVVIGEAFKSAIEKVLLDHDIDVKLIQVIGSHGQTIYHQVESNALRKDQGNSQATTDLVCENISSSSYRMIKSTLQLGDPSCMARLGIPVISNFRVNDVALGGQGAPLTSLFDFLLLRHPTKWRAIQNIGGIGNVTFVPPLNFSIDTQDASSLVVSFDTGPGNALIDDCVRIVTKGISQMDLDGKMASSGTRNETLFNHLCEFYKPYFEMPYPKTSGRELFGHDQVQQFIEQIHPNEDYSMDPSMANSLVATFTDLTAYSITRAYSLVISNLKIQTNNFEVVVAGGGQHNPHLMKRLSEMLSQEFGESPNSIRILSHEQLDSSQALNSNAKEAMLFALLAYLHEQGRVANLPSVTGALRACMLGSKTPAL</sequence>
<dbReference type="GO" id="GO:0016773">
    <property type="term" value="F:phosphotransferase activity, alcohol group as acceptor"/>
    <property type="evidence" value="ECO:0007669"/>
    <property type="project" value="InterPro"/>
</dbReference>
<dbReference type="InterPro" id="IPR005338">
    <property type="entry name" value="Anhydro_N_Ac-Mur_kinase"/>
</dbReference>
<dbReference type="AlphaFoldDB" id="A0AA88GHS4"/>
<evidence type="ECO:0000313" key="1">
    <source>
        <dbReference type="EMBL" id="KAG2377612.1"/>
    </source>
</evidence>
<evidence type="ECO:0000313" key="2">
    <source>
        <dbReference type="Proteomes" id="UP000816034"/>
    </source>
</evidence>
<keyword evidence="2" id="KW-1185">Reference proteome</keyword>
<dbReference type="GO" id="GO:0009254">
    <property type="term" value="P:peptidoglycan turnover"/>
    <property type="evidence" value="ECO:0007669"/>
    <property type="project" value="InterPro"/>
</dbReference>
<dbReference type="SUPFAM" id="SSF53067">
    <property type="entry name" value="Actin-like ATPase domain"/>
    <property type="match status" value="1"/>
</dbReference>
<accession>A0AA88GHS4</accession>